<dbReference type="Pfam" id="PF02469">
    <property type="entry name" value="Fasciclin"/>
    <property type="match status" value="2"/>
</dbReference>
<gene>
    <name evidence="2" type="ORF">D0867_08686</name>
</gene>
<dbReference type="InterPro" id="IPR036378">
    <property type="entry name" value="FAS1_dom_sf"/>
</dbReference>
<comment type="caution">
    <text evidence="2">The sequence shown here is derived from an EMBL/GenBank/DDBJ whole genome shotgun (WGS) entry which is preliminary data.</text>
</comment>
<dbReference type="SMART" id="SM00554">
    <property type="entry name" value="FAS1"/>
    <property type="match status" value="2"/>
</dbReference>
<dbReference type="SUPFAM" id="SSF82153">
    <property type="entry name" value="FAS1 domain"/>
    <property type="match status" value="2"/>
</dbReference>
<dbReference type="EMBL" id="QWIL01000991">
    <property type="protein sequence ID" value="RMY09547.1"/>
    <property type="molecule type" value="Genomic_DNA"/>
</dbReference>
<reference evidence="2 3" key="1">
    <citation type="journal article" date="2018" name="BMC Genomics">
        <title>Genomic evidence for intraspecific hybridization in a clonal and extremely halotolerant yeast.</title>
        <authorList>
            <person name="Gostincar C."/>
            <person name="Stajich J.E."/>
            <person name="Zupancic J."/>
            <person name="Zalar P."/>
            <person name="Gunde-Cimerman N."/>
        </authorList>
    </citation>
    <scope>NUCLEOTIDE SEQUENCE [LARGE SCALE GENOMIC DNA]</scope>
    <source>
        <strain evidence="2 3">EXF-6669</strain>
    </source>
</reference>
<sequence length="431" mass="45535">MMSSPLNTETIKPLQHRIATQRILNCLRFSTMHASYLFTAATAIAAASAQQSLTDVLSSQSDTLSLFTQIVQKAGLVDTITSMDSATIFAPTNEALRNALDQFPNLISSNSNNNGSTSSNSDSLDLDNAQLSDRFVNILQYHVVPGAAYSLEDIALFPGSFVSTALDGYAVNPYKTDDGDGAVVSREKRESTIASADIEYDGGVIHTIESVLLPPVGPNATALDLGLTYLYGALQQTDLTTDVATANGITVFIPTNQAFIDVGQQLQDLSTQELSTLLQFHVVPEMPYYTTNLSDGDTLNTLASTPYESGIDVTVDENDGAVYANNARIITANILLSNGIAHLIDQVMNPNNDNTDGYDYTLDEGGAGVPAFENAASATVPALTSGVTASSTFTPTSTFSAVSGAENLQSKYKMEMLGGGAVAAILGMMLV</sequence>
<dbReference type="InterPro" id="IPR050904">
    <property type="entry name" value="Adhesion/Biosynth-related"/>
</dbReference>
<evidence type="ECO:0000259" key="1">
    <source>
        <dbReference type="PROSITE" id="PS50213"/>
    </source>
</evidence>
<dbReference type="OrthoDB" id="286301at2759"/>
<dbReference type="PROSITE" id="PS50213">
    <property type="entry name" value="FAS1"/>
    <property type="match status" value="2"/>
</dbReference>
<dbReference type="VEuPathDB" id="FungiDB:BTJ68_07064"/>
<proteinExistence type="predicted"/>
<name>A0A3M6Z329_HORWE</name>
<dbReference type="Gene3D" id="2.30.180.10">
    <property type="entry name" value="FAS1 domain"/>
    <property type="match status" value="2"/>
</dbReference>
<feature type="domain" description="FAS1" evidence="1">
    <location>
        <begin position="50"/>
        <end position="212"/>
    </location>
</feature>
<feature type="domain" description="FAS1" evidence="1">
    <location>
        <begin position="214"/>
        <end position="348"/>
    </location>
</feature>
<dbReference type="AlphaFoldDB" id="A0A3M6Z329"/>
<evidence type="ECO:0000313" key="2">
    <source>
        <dbReference type="EMBL" id="RMY09547.1"/>
    </source>
</evidence>
<dbReference type="Proteomes" id="UP000271337">
    <property type="component" value="Unassembled WGS sequence"/>
</dbReference>
<evidence type="ECO:0000313" key="3">
    <source>
        <dbReference type="Proteomes" id="UP000271337"/>
    </source>
</evidence>
<organism evidence="2 3">
    <name type="scientific">Hortaea werneckii</name>
    <name type="common">Black yeast</name>
    <name type="synonym">Cladosporium werneckii</name>
    <dbReference type="NCBI Taxonomy" id="91943"/>
    <lineage>
        <taxon>Eukaryota</taxon>
        <taxon>Fungi</taxon>
        <taxon>Dikarya</taxon>
        <taxon>Ascomycota</taxon>
        <taxon>Pezizomycotina</taxon>
        <taxon>Dothideomycetes</taxon>
        <taxon>Dothideomycetidae</taxon>
        <taxon>Mycosphaerellales</taxon>
        <taxon>Teratosphaeriaceae</taxon>
        <taxon>Hortaea</taxon>
    </lineage>
</organism>
<dbReference type="PANTHER" id="PTHR10900:SF77">
    <property type="entry name" value="FI19380P1"/>
    <property type="match status" value="1"/>
</dbReference>
<protein>
    <recommendedName>
        <fullName evidence="1">FAS1 domain-containing protein</fullName>
    </recommendedName>
</protein>
<dbReference type="InterPro" id="IPR000782">
    <property type="entry name" value="FAS1_domain"/>
</dbReference>
<accession>A0A3M6Z329</accession>
<dbReference type="PANTHER" id="PTHR10900">
    <property type="entry name" value="PERIOSTIN-RELATED"/>
    <property type="match status" value="1"/>
</dbReference>